<name>A0A392PWH7_9FABA</name>
<evidence type="ECO:0000313" key="1">
    <source>
        <dbReference type="EMBL" id="MCI16012.1"/>
    </source>
</evidence>
<proteinExistence type="predicted"/>
<dbReference type="Proteomes" id="UP000265520">
    <property type="component" value="Unassembled WGS sequence"/>
</dbReference>
<evidence type="ECO:0000313" key="2">
    <source>
        <dbReference type="Proteomes" id="UP000265520"/>
    </source>
</evidence>
<accession>A0A392PWH7</accession>
<comment type="caution">
    <text evidence="1">The sequence shown here is derived from an EMBL/GenBank/DDBJ whole genome shotgun (WGS) entry which is preliminary data.</text>
</comment>
<reference evidence="1 2" key="1">
    <citation type="journal article" date="2018" name="Front. Plant Sci.">
        <title>Red Clover (Trifolium pratense) and Zigzag Clover (T. medium) - A Picture of Genomic Similarities and Differences.</title>
        <authorList>
            <person name="Dluhosova J."/>
            <person name="Istvanek J."/>
            <person name="Nedelnik J."/>
            <person name="Repkova J."/>
        </authorList>
    </citation>
    <scope>NUCLEOTIDE SEQUENCE [LARGE SCALE GENOMIC DNA]</scope>
    <source>
        <strain evidence="2">cv. 10/8</strain>
        <tissue evidence="1">Leaf</tissue>
    </source>
</reference>
<feature type="non-terminal residue" evidence="1">
    <location>
        <position position="1"/>
    </location>
</feature>
<keyword evidence="2" id="KW-1185">Reference proteome</keyword>
<organism evidence="1 2">
    <name type="scientific">Trifolium medium</name>
    <dbReference type="NCBI Taxonomy" id="97028"/>
    <lineage>
        <taxon>Eukaryota</taxon>
        <taxon>Viridiplantae</taxon>
        <taxon>Streptophyta</taxon>
        <taxon>Embryophyta</taxon>
        <taxon>Tracheophyta</taxon>
        <taxon>Spermatophyta</taxon>
        <taxon>Magnoliopsida</taxon>
        <taxon>eudicotyledons</taxon>
        <taxon>Gunneridae</taxon>
        <taxon>Pentapetalae</taxon>
        <taxon>rosids</taxon>
        <taxon>fabids</taxon>
        <taxon>Fabales</taxon>
        <taxon>Fabaceae</taxon>
        <taxon>Papilionoideae</taxon>
        <taxon>50 kb inversion clade</taxon>
        <taxon>NPAAA clade</taxon>
        <taxon>Hologalegina</taxon>
        <taxon>IRL clade</taxon>
        <taxon>Trifolieae</taxon>
        <taxon>Trifolium</taxon>
    </lineage>
</organism>
<dbReference type="EMBL" id="LXQA010099025">
    <property type="protein sequence ID" value="MCI16012.1"/>
    <property type="molecule type" value="Genomic_DNA"/>
</dbReference>
<dbReference type="AlphaFoldDB" id="A0A392PWH7"/>
<protein>
    <submittedName>
        <fullName evidence="1">Uncharacterized protein</fullName>
    </submittedName>
</protein>
<sequence length="174" mass="19625">TFKVRNALHQHPLTVTLYNVDRISDLKDSVCNTMPWWKDAVNSSKEIDVEAVLYSVSPRQKYSDDLKIGDIDNRGLYHTRMDCVFVFKVKTAPAAIGTVEVFKVCMFDEGLMEIYVEAKANSSTIHDLKGEIEKVMVMIDLSGCEKRVTQNGNVLSDDTMLNTLESHTVYATLV</sequence>